<sequence>MNDTENPCPLCEMERAHETARVFSDPLWAAEIVPGYEVPGWFILRARRHADLITGLDDAELVTFARRARDLVAAVTEATGAPATYLLVFGENHRHFHTLVAARGDHVPADRRNGDILKLRTEQADPEAAARLLPAVRQAYRRLARPDGAEVA</sequence>
<comment type="caution">
    <text evidence="1">The sequence shown here is derived from an EMBL/GenBank/DDBJ whole genome shotgun (WGS) entry which is preliminary data.</text>
</comment>
<gene>
    <name evidence="1" type="ORF">GCM10009727_22450</name>
</gene>
<dbReference type="EMBL" id="BAAAMR010000015">
    <property type="protein sequence ID" value="GAA2130478.1"/>
    <property type="molecule type" value="Genomic_DNA"/>
</dbReference>
<keyword evidence="2" id="KW-1185">Reference proteome</keyword>
<evidence type="ECO:0000313" key="1">
    <source>
        <dbReference type="EMBL" id="GAA2130478.1"/>
    </source>
</evidence>
<dbReference type="InterPro" id="IPR036265">
    <property type="entry name" value="HIT-like_sf"/>
</dbReference>
<dbReference type="Proteomes" id="UP001501020">
    <property type="component" value="Unassembled WGS sequence"/>
</dbReference>
<name>A0ABN2YQ37_9ACTN</name>
<dbReference type="RefSeq" id="WP_344264542.1">
    <property type="nucleotide sequence ID" value="NZ_BAAAMR010000015.1"/>
</dbReference>
<proteinExistence type="predicted"/>
<evidence type="ECO:0000313" key="2">
    <source>
        <dbReference type="Proteomes" id="UP001501020"/>
    </source>
</evidence>
<dbReference type="SUPFAM" id="SSF54197">
    <property type="entry name" value="HIT-like"/>
    <property type="match status" value="1"/>
</dbReference>
<organism evidence="1 2">
    <name type="scientific">Actinomadura napierensis</name>
    <dbReference type="NCBI Taxonomy" id="267854"/>
    <lineage>
        <taxon>Bacteria</taxon>
        <taxon>Bacillati</taxon>
        <taxon>Actinomycetota</taxon>
        <taxon>Actinomycetes</taxon>
        <taxon>Streptosporangiales</taxon>
        <taxon>Thermomonosporaceae</taxon>
        <taxon>Actinomadura</taxon>
    </lineage>
</organism>
<reference evidence="1 2" key="1">
    <citation type="journal article" date="2019" name="Int. J. Syst. Evol. Microbiol.">
        <title>The Global Catalogue of Microorganisms (GCM) 10K type strain sequencing project: providing services to taxonomists for standard genome sequencing and annotation.</title>
        <authorList>
            <consortium name="The Broad Institute Genomics Platform"/>
            <consortium name="The Broad Institute Genome Sequencing Center for Infectious Disease"/>
            <person name="Wu L."/>
            <person name="Ma J."/>
        </authorList>
    </citation>
    <scope>NUCLEOTIDE SEQUENCE [LARGE SCALE GENOMIC DNA]</scope>
    <source>
        <strain evidence="1 2">JCM 13850</strain>
    </source>
</reference>
<accession>A0ABN2YQ37</accession>
<evidence type="ECO:0008006" key="3">
    <source>
        <dbReference type="Google" id="ProtNLM"/>
    </source>
</evidence>
<dbReference type="Gene3D" id="3.30.428.10">
    <property type="entry name" value="HIT-like"/>
    <property type="match status" value="1"/>
</dbReference>
<protein>
    <recommendedName>
        <fullName evidence="3">HIT family protein</fullName>
    </recommendedName>
</protein>